<dbReference type="AlphaFoldDB" id="A0AAN6YR68"/>
<comment type="caution">
    <text evidence="1">The sequence shown here is derived from an EMBL/GenBank/DDBJ whole genome shotgun (WGS) entry which is preliminary data.</text>
</comment>
<organism evidence="1 2">
    <name type="scientific">Canariomyces notabilis</name>
    <dbReference type="NCBI Taxonomy" id="2074819"/>
    <lineage>
        <taxon>Eukaryota</taxon>
        <taxon>Fungi</taxon>
        <taxon>Dikarya</taxon>
        <taxon>Ascomycota</taxon>
        <taxon>Pezizomycotina</taxon>
        <taxon>Sordariomycetes</taxon>
        <taxon>Sordariomycetidae</taxon>
        <taxon>Sordariales</taxon>
        <taxon>Chaetomiaceae</taxon>
        <taxon>Canariomyces</taxon>
    </lineage>
</organism>
<dbReference type="Proteomes" id="UP001302812">
    <property type="component" value="Unassembled WGS sequence"/>
</dbReference>
<keyword evidence="2" id="KW-1185">Reference proteome</keyword>
<reference evidence="1" key="1">
    <citation type="journal article" date="2023" name="Mol. Phylogenet. Evol.">
        <title>Genome-scale phylogeny and comparative genomics of the fungal order Sordariales.</title>
        <authorList>
            <person name="Hensen N."/>
            <person name="Bonometti L."/>
            <person name="Westerberg I."/>
            <person name="Brannstrom I.O."/>
            <person name="Guillou S."/>
            <person name="Cros-Aarteil S."/>
            <person name="Calhoun S."/>
            <person name="Haridas S."/>
            <person name="Kuo A."/>
            <person name="Mondo S."/>
            <person name="Pangilinan J."/>
            <person name="Riley R."/>
            <person name="LaButti K."/>
            <person name="Andreopoulos B."/>
            <person name="Lipzen A."/>
            <person name="Chen C."/>
            <person name="Yan M."/>
            <person name="Daum C."/>
            <person name="Ng V."/>
            <person name="Clum A."/>
            <person name="Steindorff A."/>
            <person name="Ohm R.A."/>
            <person name="Martin F."/>
            <person name="Silar P."/>
            <person name="Natvig D.O."/>
            <person name="Lalanne C."/>
            <person name="Gautier V."/>
            <person name="Ament-Velasquez S.L."/>
            <person name="Kruys A."/>
            <person name="Hutchinson M.I."/>
            <person name="Powell A.J."/>
            <person name="Barry K."/>
            <person name="Miller A.N."/>
            <person name="Grigoriev I.V."/>
            <person name="Debuchy R."/>
            <person name="Gladieux P."/>
            <person name="Hiltunen Thoren M."/>
            <person name="Johannesson H."/>
        </authorList>
    </citation>
    <scope>NUCLEOTIDE SEQUENCE</scope>
    <source>
        <strain evidence="1">CBS 508.74</strain>
    </source>
</reference>
<dbReference type="GeneID" id="89937807"/>
<reference evidence="1" key="2">
    <citation type="submission" date="2023-05" db="EMBL/GenBank/DDBJ databases">
        <authorList>
            <consortium name="Lawrence Berkeley National Laboratory"/>
            <person name="Steindorff A."/>
            <person name="Hensen N."/>
            <person name="Bonometti L."/>
            <person name="Westerberg I."/>
            <person name="Brannstrom I.O."/>
            <person name="Guillou S."/>
            <person name="Cros-Aarteil S."/>
            <person name="Calhoun S."/>
            <person name="Haridas S."/>
            <person name="Kuo A."/>
            <person name="Mondo S."/>
            <person name="Pangilinan J."/>
            <person name="Riley R."/>
            <person name="Labutti K."/>
            <person name="Andreopoulos B."/>
            <person name="Lipzen A."/>
            <person name="Chen C."/>
            <person name="Yanf M."/>
            <person name="Daum C."/>
            <person name="Ng V."/>
            <person name="Clum A."/>
            <person name="Ohm R."/>
            <person name="Martin F."/>
            <person name="Silar P."/>
            <person name="Natvig D."/>
            <person name="Lalanne C."/>
            <person name="Gautier V."/>
            <person name="Ament-Velasquez S.L."/>
            <person name="Kruys A."/>
            <person name="Hutchinson M.I."/>
            <person name="Powell A.J."/>
            <person name="Barry K."/>
            <person name="Miller A.N."/>
            <person name="Grigoriev I.V."/>
            <person name="Debuchy R."/>
            <person name="Gladieux P."/>
            <person name="Thoren M.H."/>
            <person name="Johannesson H."/>
        </authorList>
    </citation>
    <scope>NUCLEOTIDE SEQUENCE</scope>
    <source>
        <strain evidence="1">CBS 508.74</strain>
    </source>
</reference>
<dbReference type="RefSeq" id="XP_064669088.1">
    <property type="nucleotide sequence ID" value="XM_064813682.1"/>
</dbReference>
<proteinExistence type="predicted"/>
<name>A0AAN6YR68_9PEZI</name>
<protein>
    <submittedName>
        <fullName evidence="1">Uncharacterized protein</fullName>
    </submittedName>
</protein>
<evidence type="ECO:0000313" key="1">
    <source>
        <dbReference type="EMBL" id="KAK4111518.1"/>
    </source>
</evidence>
<dbReference type="EMBL" id="MU853345">
    <property type="protein sequence ID" value="KAK4111518.1"/>
    <property type="molecule type" value="Genomic_DNA"/>
</dbReference>
<sequence>MARQFRFVAVSNPTQAPSPESRKQDYSHAFRQAHAQRRRKQTERYRKGILLASGPVIKVLPQAASEEAPFSSPLSQVTVLNNNKDPFSSMARPLSSVEYFLLHHYIHVIIPSTLGHCSLFSSSSSSSDHPYPSPGTVESHKTQLLREWVGLAITDNDLMTAAVLLSTCRYIIQQVQPDKKPVFARLALQYKQTCLETLRQKVNNNTSAGGVRFGGNGMTAAFPPLPLPPGPGRGDG</sequence>
<gene>
    <name evidence="1" type="ORF">N656DRAFT_769179</name>
</gene>
<accession>A0AAN6YR68</accession>
<evidence type="ECO:0000313" key="2">
    <source>
        <dbReference type="Proteomes" id="UP001302812"/>
    </source>
</evidence>